<keyword evidence="3" id="KW-1185">Reference proteome</keyword>
<dbReference type="NCBIfam" id="TIGR00738">
    <property type="entry name" value="rrf2_super"/>
    <property type="match status" value="1"/>
</dbReference>
<dbReference type="GO" id="GO:0003700">
    <property type="term" value="F:DNA-binding transcription factor activity"/>
    <property type="evidence" value="ECO:0007669"/>
    <property type="project" value="TreeGrafter"/>
</dbReference>
<dbReference type="RefSeq" id="WP_151114583.1">
    <property type="nucleotide sequence ID" value="NZ_CP042582.1"/>
</dbReference>
<dbReference type="InterPro" id="IPR036390">
    <property type="entry name" value="WH_DNA-bd_sf"/>
</dbReference>
<dbReference type="EMBL" id="CP042582">
    <property type="protein sequence ID" value="QEX20340.1"/>
    <property type="molecule type" value="Genomic_DNA"/>
</dbReference>
<dbReference type="InterPro" id="IPR000944">
    <property type="entry name" value="Tscrpt_reg_Rrf2"/>
</dbReference>
<sequence length="152" mass="16422">MRLTLHTDYALRLLMLLAAEPGRRHTIEEIAARYAIARNHLTKVALRLSQAGFVRSLRGRHGGLELARPPAAINLGAVVRATEDNFALVECFDAARNGCVITAACGLKGPLQEALTAFLATLDRYSLEDLVKARPAGRALRRVLAATQPGNA</sequence>
<dbReference type="PROSITE" id="PS51197">
    <property type="entry name" value="HTH_RRF2_2"/>
    <property type="match status" value="1"/>
</dbReference>
<protein>
    <submittedName>
        <fullName evidence="2">HTH-type transcriptional regulator NsrR</fullName>
    </submittedName>
</protein>
<organism evidence="2 3">
    <name type="scientific">Hypericibacter adhaerens</name>
    <dbReference type="NCBI Taxonomy" id="2602016"/>
    <lineage>
        <taxon>Bacteria</taxon>
        <taxon>Pseudomonadati</taxon>
        <taxon>Pseudomonadota</taxon>
        <taxon>Alphaproteobacteria</taxon>
        <taxon>Rhodospirillales</taxon>
        <taxon>Dongiaceae</taxon>
        <taxon>Hypericibacter</taxon>
    </lineage>
</organism>
<dbReference type="OrthoDB" id="9795923at2"/>
<evidence type="ECO:0000256" key="1">
    <source>
        <dbReference type="ARBA" id="ARBA00023125"/>
    </source>
</evidence>
<dbReference type="Gene3D" id="1.10.10.10">
    <property type="entry name" value="Winged helix-like DNA-binding domain superfamily/Winged helix DNA-binding domain"/>
    <property type="match status" value="1"/>
</dbReference>
<keyword evidence="1" id="KW-0238">DNA-binding</keyword>
<dbReference type="GO" id="GO:0003677">
    <property type="term" value="F:DNA binding"/>
    <property type="evidence" value="ECO:0007669"/>
    <property type="project" value="UniProtKB-KW"/>
</dbReference>
<dbReference type="KEGG" id="hadh:FRZ61_02570"/>
<dbReference type="Proteomes" id="UP000325797">
    <property type="component" value="Chromosome"/>
</dbReference>
<accession>A0A5J6MW02</accession>
<name>A0A5J6MW02_9PROT</name>
<dbReference type="InterPro" id="IPR036388">
    <property type="entry name" value="WH-like_DNA-bd_sf"/>
</dbReference>
<gene>
    <name evidence="2" type="primary">nsrR</name>
    <name evidence="2" type="ORF">FRZ61_02570</name>
</gene>
<evidence type="ECO:0000313" key="3">
    <source>
        <dbReference type="Proteomes" id="UP000325797"/>
    </source>
</evidence>
<dbReference type="AlphaFoldDB" id="A0A5J6MW02"/>
<proteinExistence type="predicted"/>
<reference evidence="2 3" key="1">
    <citation type="submission" date="2019-08" db="EMBL/GenBank/DDBJ databases">
        <title>Hyperibacter terrae gen. nov., sp. nov. and Hyperibacter viscosus sp. nov., two new members in the family Rhodospirillaceae isolated from the rhizosphere of Hypericum perforatum.</title>
        <authorList>
            <person name="Noviana Z."/>
        </authorList>
    </citation>
    <scope>NUCLEOTIDE SEQUENCE [LARGE SCALE GENOMIC DNA]</scope>
    <source>
        <strain evidence="2 3">R5959</strain>
    </source>
</reference>
<dbReference type="PANTHER" id="PTHR33221">
    <property type="entry name" value="WINGED HELIX-TURN-HELIX TRANSCRIPTIONAL REGULATOR, RRF2 FAMILY"/>
    <property type="match status" value="1"/>
</dbReference>
<dbReference type="PANTHER" id="PTHR33221:SF4">
    <property type="entry name" value="HTH-TYPE TRANSCRIPTIONAL REPRESSOR NSRR"/>
    <property type="match status" value="1"/>
</dbReference>
<dbReference type="SUPFAM" id="SSF46785">
    <property type="entry name" value="Winged helix' DNA-binding domain"/>
    <property type="match status" value="1"/>
</dbReference>
<dbReference type="Pfam" id="PF02082">
    <property type="entry name" value="Rrf2"/>
    <property type="match status" value="1"/>
</dbReference>
<evidence type="ECO:0000313" key="2">
    <source>
        <dbReference type="EMBL" id="QEX20340.1"/>
    </source>
</evidence>
<dbReference type="GO" id="GO:0005829">
    <property type="term" value="C:cytosol"/>
    <property type="evidence" value="ECO:0007669"/>
    <property type="project" value="TreeGrafter"/>
</dbReference>